<sequence length="153" mass="17982">MKKLFAIMAFALLPLLVFGQKSQGQQPLPVIEFRDNVKLPLTALERAQIDEVYGEYAEKYIYSDPFRLLSVKNILRNRVVIELVSEDTKTKDCTLLSEVTMFNSFVKDVERDEVFNPENFNPLKYNFRFYSRSAALYHVDNTNYYILIKSQYQ</sequence>
<evidence type="ECO:0000313" key="3">
    <source>
        <dbReference type="Proteomes" id="UP000805085"/>
    </source>
</evidence>
<proteinExistence type="predicted"/>
<keyword evidence="3" id="KW-1185">Reference proteome</keyword>
<feature type="chain" id="PRO_5047465711" evidence="1">
    <location>
        <begin position="20"/>
        <end position="153"/>
    </location>
</feature>
<dbReference type="Proteomes" id="UP000805085">
    <property type="component" value="Unassembled WGS sequence"/>
</dbReference>
<protein>
    <submittedName>
        <fullName evidence="2">Uncharacterized protein</fullName>
    </submittedName>
</protein>
<name>A0ABX2E9U4_9FLAO</name>
<gene>
    <name evidence="2" type="ORF">HNV10_16535</name>
</gene>
<evidence type="ECO:0000256" key="1">
    <source>
        <dbReference type="SAM" id="SignalP"/>
    </source>
</evidence>
<reference evidence="2 3" key="1">
    <citation type="journal article" date="2015" name="Int. J. Syst. Evol. Microbiol.">
        <title>Winogradskyella litoriviva sp. nov., isolated from coastal seawater.</title>
        <authorList>
            <person name="Nedashkovskaya O.I."/>
            <person name="Kukhlevskiy A.D."/>
            <person name="Zhukova N.V."/>
            <person name="Kim S.J."/>
            <person name="Rhee S.K."/>
            <person name="Mikhailov V.V."/>
        </authorList>
    </citation>
    <scope>NUCLEOTIDE SEQUENCE [LARGE SCALE GENOMIC DNA]</scope>
    <source>
        <strain evidence="2 3">KMM6491</strain>
    </source>
</reference>
<feature type="signal peptide" evidence="1">
    <location>
        <begin position="1"/>
        <end position="19"/>
    </location>
</feature>
<organism evidence="2 3">
    <name type="scientific">Winogradskyella litoriviva</name>
    <dbReference type="NCBI Taxonomy" id="1220182"/>
    <lineage>
        <taxon>Bacteria</taxon>
        <taxon>Pseudomonadati</taxon>
        <taxon>Bacteroidota</taxon>
        <taxon>Flavobacteriia</taxon>
        <taxon>Flavobacteriales</taxon>
        <taxon>Flavobacteriaceae</taxon>
        <taxon>Winogradskyella</taxon>
    </lineage>
</organism>
<comment type="caution">
    <text evidence="2">The sequence shown here is derived from an EMBL/GenBank/DDBJ whole genome shotgun (WGS) entry which is preliminary data.</text>
</comment>
<evidence type="ECO:0000313" key="2">
    <source>
        <dbReference type="EMBL" id="NRD24863.1"/>
    </source>
</evidence>
<dbReference type="EMBL" id="JABRWQ010000008">
    <property type="protein sequence ID" value="NRD24863.1"/>
    <property type="molecule type" value="Genomic_DNA"/>
</dbReference>
<keyword evidence="1" id="KW-0732">Signal</keyword>
<accession>A0ABX2E9U4</accession>
<dbReference type="RefSeq" id="WP_173302498.1">
    <property type="nucleotide sequence ID" value="NZ_JABRWQ010000008.1"/>
</dbReference>